<dbReference type="InterPro" id="IPR006656">
    <property type="entry name" value="Mopterin_OxRdtase"/>
</dbReference>
<accession>A0A1J7I6F1</accession>
<reference evidence="2 3" key="1">
    <citation type="submission" date="2016-10" db="EMBL/GenBank/DDBJ databases">
        <title>Draft genome sequence of Coniochaeta ligniaria NRRL30616, a lignocellulolytic fungus for bioabatement of inhibitors in plant biomass hydrolysates.</title>
        <authorList>
            <consortium name="DOE Joint Genome Institute"/>
            <person name="Jimenez D.J."/>
            <person name="Hector R.E."/>
            <person name="Riley R."/>
            <person name="Sun H."/>
            <person name="Grigoriev I.V."/>
            <person name="Van Elsas J.D."/>
            <person name="Nichols N.N."/>
        </authorList>
    </citation>
    <scope>NUCLEOTIDE SEQUENCE [LARGE SCALE GENOMIC DNA]</scope>
    <source>
        <strain evidence="2 3">NRRL 30616</strain>
    </source>
</reference>
<feature type="domain" description="Molybdopterin oxidoreductase" evidence="1">
    <location>
        <begin position="20"/>
        <end position="103"/>
    </location>
</feature>
<evidence type="ECO:0000259" key="1">
    <source>
        <dbReference type="Pfam" id="PF00384"/>
    </source>
</evidence>
<dbReference type="InParanoid" id="A0A1J7I6F1"/>
<dbReference type="Proteomes" id="UP000182658">
    <property type="component" value="Unassembled WGS sequence"/>
</dbReference>
<dbReference type="AlphaFoldDB" id="A0A1J7I6F1"/>
<organism evidence="2 3">
    <name type="scientific">Coniochaeta ligniaria NRRL 30616</name>
    <dbReference type="NCBI Taxonomy" id="1408157"/>
    <lineage>
        <taxon>Eukaryota</taxon>
        <taxon>Fungi</taxon>
        <taxon>Dikarya</taxon>
        <taxon>Ascomycota</taxon>
        <taxon>Pezizomycotina</taxon>
        <taxon>Sordariomycetes</taxon>
        <taxon>Sordariomycetidae</taxon>
        <taxon>Coniochaetales</taxon>
        <taxon>Coniochaetaceae</taxon>
        <taxon>Coniochaeta</taxon>
    </lineage>
</organism>
<dbReference type="GO" id="GO:0016491">
    <property type="term" value="F:oxidoreductase activity"/>
    <property type="evidence" value="ECO:0007669"/>
    <property type="project" value="InterPro"/>
</dbReference>
<name>A0A1J7I6F1_9PEZI</name>
<dbReference type="OrthoDB" id="10249365at2759"/>
<evidence type="ECO:0000313" key="3">
    <source>
        <dbReference type="Proteomes" id="UP000182658"/>
    </source>
</evidence>
<gene>
    <name evidence="2" type="ORF">CONLIGDRAFT_649926</name>
</gene>
<dbReference type="Pfam" id="PF00384">
    <property type="entry name" value="Molybdopterin"/>
    <property type="match status" value="1"/>
</dbReference>
<dbReference type="STRING" id="1408157.A0A1J7I6F1"/>
<sequence>MGKNTPAIGRTEIAAAKVGTDYAAPKKALAGLFSKKLLAAKSPMVIVSSAVTNHPNAKAFYQRIGAFVDKDTSKFLSEEQNGYNILFSETSLPGAFEVGFVMPSGDEAQVSVTPRHRRR</sequence>
<protein>
    <recommendedName>
        <fullName evidence="1">Molybdopterin oxidoreductase domain-containing protein</fullName>
    </recommendedName>
</protein>
<evidence type="ECO:0000313" key="2">
    <source>
        <dbReference type="EMBL" id="OIW23094.1"/>
    </source>
</evidence>
<keyword evidence="3" id="KW-1185">Reference proteome</keyword>
<proteinExistence type="predicted"/>
<dbReference type="EMBL" id="KV875108">
    <property type="protein sequence ID" value="OIW23094.1"/>
    <property type="molecule type" value="Genomic_DNA"/>
</dbReference>